<dbReference type="Gene3D" id="3.30.420.10">
    <property type="entry name" value="Ribonuclease H-like superfamily/Ribonuclease H"/>
    <property type="match status" value="1"/>
</dbReference>
<reference evidence="2 3" key="1">
    <citation type="submission" date="2016-10" db="EMBL/GenBank/DDBJ databases">
        <authorList>
            <person name="de Groot N.N."/>
        </authorList>
    </citation>
    <scope>NUCLEOTIDE SEQUENCE [LARGE SCALE GENOMIC DNA]</scope>
    <source>
        <strain evidence="2 3">Calf135</strain>
    </source>
</reference>
<name>A0A1H8EPX9_9FIRM</name>
<dbReference type="InterPro" id="IPR001357">
    <property type="entry name" value="BRCT_dom"/>
</dbReference>
<evidence type="ECO:0000313" key="3">
    <source>
        <dbReference type="Proteomes" id="UP000199512"/>
    </source>
</evidence>
<dbReference type="InterPro" id="IPR012337">
    <property type="entry name" value="RNaseH-like_sf"/>
</dbReference>
<dbReference type="GO" id="GO:0003676">
    <property type="term" value="F:nucleic acid binding"/>
    <property type="evidence" value="ECO:0007669"/>
    <property type="project" value="InterPro"/>
</dbReference>
<dbReference type="GO" id="GO:0008408">
    <property type="term" value="F:3'-5' exonuclease activity"/>
    <property type="evidence" value="ECO:0007669"/>
    <property type="project" value="TreeGrafter"/>
</dbReference>
<dbReference type="PROSITE" id="PS50172">
    <property type="entry name" value="BRCT"/>
    <property type="match status" value="2"/>
</dbReference>
<keyword evidence="3" id="KW-1185">Reference proteome</keyword>
<dbReference type="EMBL" id="FODF01000001">
    <property type="protein sequence ID" value="SEN21440.1"/>
    <property type="molecule type" value="Genomic_DNA"/>
</dbReference>
<dbReference type="Gene3D" id="3.40.50.10190">
    <property type="entry name" value="BRCT domain"/>
    <property type="match status" value="1"/>
</dbReference>
<sequence length="467" mass="54994">MEKKKIKYEVCTYFPKEYVVFDLEATGTAEFNYIIELSAFKVSNGKIIDEFSTLIKPPKYRLFSKRKRRVQSHCIEHGKKIYYVDKFIENLTGIDNNMIHSAAKESEVIENFYDFIGENVLIGHGTGNDLNLINRAFNRVLKKGLENQYLDTFLIALFLDEKEYSLVNLCNRFEIENNNIHRARSDAYRTFLCYEKLVEELNDKYKDSSASQEFVTWEKIRRIKQTKILKNKMMRNINRNNWSINKQDIKSIEDLKETFDKKNITLSKKIKESDYKFITDDLIKYGSKFVSKLGMKTDYYVTSDEIAPNQINLENKKVRKIVNMNVRGDNVRILKSEGLIDVLKNGYYQSNCSDSIKFNEIEFENRVFFIYNDFSTKTKEEVIKKIQEKGGIISRKLNANVNYVLVGEGRDRELFQESKEYEILLVLLAFGCNIWIYNENYYLKLLSKKEKNIKVEIASNEEKLSAK</sequence>
<dbReference type="SUPFAM" id="SSF53098">
    <property type="entry name" value="Ribonuclease H-like"/>
    <property type="match status" value="1"/>
</dbReference>
<dbReference type="SMART" id="SM00479">
    <property type="entry name" value="EXOIII"/>
    <property type="match status" value="1"/>
</dbReference>
<proteinExistence type="predicted"/>
<feature type="domain" description="BRCT" evidence="1">
    <location>
        <begin position="254"/>
        <end position="346"/>
    </location>
</feature>
<evidence type="ECO:0000259" key="1">
    <source>
        <dbReference type="PROSITE" id="PS50172"/>
    </source>
</evidence>
<dbReference type="InterPro" id="IPR013520">
    <property type="entry name" value="Ribonucl_H"/>
</dbReference>
<feature type="domain" description="BRCT" evidence="1">
    <location>
        <begin position="363"/>
        <end position="450"/>
    </location>
</feature>
<evidence type="ECO:0000313" key="2">
    <source>
        <dbReference type="EMBL" id="SEN21440.1"/>
    </source>
</evidence>
<dbReference type="InterPro" id="IPR036420">
    <property type="entry name" value="BRCT_dom_sf"/>
</dbReference>
<dbReference type="SUPFAM" id="SSF52113">
    <property type="entry name" value="BRCT domain"/>
    <property type="match status" value="1"/>
</dbReference>
<dbReference type="SMART" id="SM00292">
    <property type="entry name" value="BRCT"/>
    <property type="match status" value="2"/>
</dbReference>
<gene>
    <name evidence="2" type="ORF">SAMN05216454_101200</name>
</gene>
<dbReference type="Proteomes" id="UP000199512">
    <property type="component" value="Unassembled WGS sequence"/>
</dbReference>
<dbReference type="Pfam" id="PF00929">
    <property type="entry name" value="RNase_T"/>
    <property type="match status" value="1"/>
</dbReference>
<dbReference type="GO" id="GO:0005829">
    <property type="term" value="C:cytosol"/>
    <property type="evidence" value="ECO:0007669"/>
    <property type="project" value="TreeGrafter"/>
</dbReference>
<dbReference type="RefSeq" id="WP_180366692.1">
    <property type="nucleotide sequence ID" value="NZ_FODF01000001.1"/>
</dbReference>
<dbReference type="PANTHER" id="PTHR30231">
    <property type="entry name" value="DNA POLYMERASE III SUBUNIT EPSILON"/>
    <property type="match status" value="1"/>
</dbReference>
<dbReference type="STRING" id="215200.SAMN05216454_101200"/>
<organism evidence="2 3">
    <name type="scientific">Peptostreptococcus russellii</name>
    <dbReference type="NCBI Taxonomy" id="215200"/>
    <lineage>
        <taxon>Bacteria</taxon>
        <taxon>Bacillati</taxon>
        <taxon>Bacillota</taxon>
        <taxon>Clostridia</taxon>
        <taxon>Peptostreptococcales</taxon>
        <taxon>Peptostreptococcaceae</taxon>
        <taxon>Peptostreptococcus</taxon>
    </lineage>
</organism>
<dbReference type="GO" id="GO:0045004">
    <property type="term" value="P:DNA replication proofreading"/>
    <property type="evidence" value="ECO:0007669"/>
    <property type="project" value="TreeGrafter"/>
</dbReference>
<dbReference type="Pfam" id="PF00533">
    <property type="entry name" value="BRCT"/>
    <property type="match status" value="1"/>
</dbReference>
<dbReference type="AlphaFoldDB" id="A0A1H8EPX9"/>
<accession>A0A1H8EPX9</accession>
<dbReference type="InterPro" id="IPR036397">
    <property type="entry name" value="RNaseH_sf"/>
</dbReference>
<protein>
    <submittedName>
        <fullName evidence="2">BRCA1 C Terminus (BRCT) domain-containing protein</fullName>
    </submittedName>
</protein>
<dbReference type="PANTHER" id="PTHR30231:SF41">
    <property type="entry name" value="DNA POLYMERASE III SUBUNIT EPSILON"/>
    <property type="match status" value="1"/>
</dbReference>
<dbReference type="CDD" id="cd06127">
    <property type="entry name" value="DEDDh"/>
    <property type="match status" value="1"/>
</dbReference>